<reference evidence="1" key="1">
    <citation type="submission" date="2021-01" db="EMBL/GenBank/DDBJ databases">
        <authorList>
            <consortium name="Genoscope - CEA"/>
            <person name="William W."/>
        </authorList>
    </citation>
    <scope>NUCLEOTIDE SEQUENCE</scope>
</reference>
<organism evidence="1">
    <name type="scientific">Brassica napus</name>
    <name type="common">Rape</name>
    <dbReference type="NCBI Taxonomy" id="3708"/>
    <lineage>
        <taxon>Eukaryota</taxon>
        <taxon>Viridiplantae</taxon>
        <taxon>Streptophyta</taxon>
        <taxon>Embryophyta</taxon>
        <taxon>Tracheophyta</taxon>
        <taxon>Spermatophyta</taxon>
        <taxon>Magnoliopsida</taxon>
        <taxon>eudicotyledons</taxon>
        <taxon>Gunneridae</taxon>
        <taxon>Pentapetalae</taxon>
        <taxon>rosids</taxon>
        <taxon>malvids</taxon>
        <taxon>Brassicales</taxon>
        <taxon>Brassicaceae</taxon>
        <taxon>Brassiceae</taxon>
        <taxon>Brassica</taxon>
    </lineage>
</organism>
<protein>
    <submittedName>
        <fullName evidence="1">(rape) hypothetical protein</fullName>
    </submittedName>
</protein>
<proteinExistence type="predicted"/>
<sequence>MVELGGESAFWVSLRSGLRFPVSRSTPPRWCERVAERGCFLSPDPVAWHQAPGPWRSRPVVWWFHLFGVEFLCDLCSLSGQVGSEMFLRSTCLVIAVAAC</sequence>
<name>A0A816JRJ7_BRANA</name>
<evidence type="ECO:0000313" key="1">
    <source>
        <dbReference type="EMBL" id="CAF1858146.1"/>
    </source>
</evidence>
<gene>
    <name evidence="1" type="ORF">DARMORV10_C04P44420.1</name>
</gene>
<accession>A0A816JRJ7</accession>
<dbReference type="Proteomes" id="UP001295469">
    <property type="component" value="Chromosome C04"/>
</dbReference>
<dbReference type="AlphaFoldDB" id="A0A816JRJ7"/>
<dbReference type="EMBL" id="HG994368">
    <property type="protein sequence ID" value="CAF1858146.1"/>
    <property type="molecule type" value="Genomic_DNA"/>
</dbReference>